<evidence type="ECO:0000313" key="1">
    <source>
        <dbReference type="EnsemblPlants" id="TraesCS1D02G259500.1"/>
    </source>
</evidence>
<dbReference type="Gramene" id="TraesWEE_scaffold_155824_01G000100.1">
    <property type="protein sequence ID" value="TraesWEE_scaffold_155824_01G000100.1"/>
    <property type="gene ID" value="TraesWEE_scaffold_155824_01G000100"/>
</dbReference>
<dbReference type="Gramene" id="TraesCS1D02G259500.1">
    <property type="protein sequence ID" value="TraesCS1D02G259500.1"/>
    <property type="gene ID" value="TraesCS1D02G259500"/>
</dbReference>
<dbReference type="Gramene" id="TraesCLE_scaffold_069007_01G000100.1">
    <property type="protein sequence ID" value="TraesCLE_scaffold_069007_01G000100.1"/>
    <property type="gene ID" value="TraesCLE_scaffold_069007_01G000100"/>
</dbReference>
<dbReference type="PANTHER" id="PTHR35756">
    <property type="entry name" value="OS05G0337400 PROTEIN"/>
    <property type="match status" value="1"/>
</dbReference>
<dbReference type="OMA" id="GWRKEPQ"/>
<dbReference type="Gramene" id="TraesSTA1D03G00510420.2">
    <property type="protein sequence ID" value="TraesSTA1D03G00510420.2"/>
    <property type="gene ID" value="TraesSTA1D03G00510420"/>
</dbReference>
<proteinExistence type="predicted"/>
<reference evidence="1" key="1">
    <citation type="submission" date="2018-08" db="EMBL/GenBank/DDBJ databases">
        <authorList>
            <person name="Rossello M."/>
        </authorList>
    </citation>
    <scope>NUCLEOTIDE SEQUENCE [LARGE SCALE GENOMIC DNA]</scope>
    <source>
        <strain evidence="1">cv. Chinese Spring</strain>
    </source>
</reference>
<organism evidence="1">
    <name type="scientific">Triticum aestivum</name>
    <name type="common">Wheat</name>
    <dbReference type="NCBI Taxonomy" id="4565"/>
    <lineage>
        <taxon>Eukaryota</taxon>
        <taxon>Viridiplantae</taxon>
        <taxon>Streptophyta</taxon>
        <taxon>Embryophyta</taxon>
        <taxon>Tracheophyta</taxon>
        <taxon>Spermatophyta</taxon>
        <taxon>Magnoliopsida</taxon>
        <taxon>Liliopsida</taxon>
        <taxon>Poales</taxon>
        <taxon>Poaceae</taxon>
        <taxon>BOP clade</taxon>
        <taxon>Pooideae</taxon>
        <taxon>Triticodae</taxon>
        <taxon>Triticeae</taxon>
        <taxon>Triticinae</taxon>
        <taxon>Triticum</taxon>
    </lineage>
</organism>
<dbReference type="STRING" id="4565.A0A3B5ZXS3"/>
<dbReference type="Gramene" id="TraesRN1D0100666300.1">
    <property type="protein sequence ID" value="TraesRN1D0100666300.1"/>
    <property type="gene ID" value="TraesRN1D0100666300"/>
</dbReference>
<dbReference type="PANTHER" id="PTHR35756:SF1">
    <property type="entry name" value="OS05G0337400 PROTEIN"/>
    <property type="match status" value="1"/>
</dbReference>
<gene>
    <name evidence="1" type="primary">LOC123182031</name>
</gene>
<dbReference type="Gramene" id="TraesCS1D03G0625800.1">
    <property type="protein sequence ID" value="TraesCS1D03G0625800.1.CDS"/>
    <property type="gene ID" value="TraesCS1D03G0625800"/>
</dbReference>
<accession>A0A3B5ZXS3</accession>
<dbReference type="Gramene" id="TraesPARA_EIv1.0_0288470.1">
    <property type="protein sequence ID" value="TraesPARA_EIv1.0_0288470.1.CDS"/>
    <property type="gene ID" value="TraesPARA_EIv1.0_0288470"/>
</dbReference>
<dbReference type="Proteomes" id="UP000019116">
    <property type="component" value="Chromosome 1D"/>
</dbReference>
<dbReference type="EnsemblPlants" id="TraesCS1D02G259500.1">
    <property type="protein sequence ID" value="TraesCS1D02G259500.1"/>
    <property type="gene ID" value="TraesCS1D02G259500"/>
</dbReference>
<protein>
    <recommendedName>
        <fullName evidence="3">HMA domain-containing protein</fullName>
    </recommendedName>
</protein>
<evidence type="ECO:0008006" key="3">
    <source>
        <dbReference type="Google" id="ProtNLM"/>
    </source>
</evidence>
<evidence type="ECO:0000313" key="2">
    <source>
        <dbReference type="Proteomes" id="UP000019116"/>
    </source>
</evidence>
<dbReference type="AlphaFoldDB" id="A0A3B5ZXS3"/>
<dbReference type="SMR" id="A0A3B5ZXS3"/>
<dbReference type="Gramene" id="TraesROB_scaffold_058491_01G000200.1">
    <property type="protein sequence ID" value="TraesROB_scaffold_058491_01G000200.1"/>
    <property type="gene ID" value="TraesROB_scaffold_058491_01G000200"/>
</dbReference>
<reference evidence="1" key="2">
    <citation type="submission" date="2018-10" db="UniProtKB">
        <authorList>
            <consortium name="EnsemblPlants"/>
        </authorList>
    </citation>
    <scope>IDENTIFICATION</scope>
</reference>
<sequence length="174" mass="17860">MTMLSPASTHLLRSGSAPAAPLLPRRASLQLSCVAGGAAPRSRRRSGRLEVVRAATAEVAEAAGAPAYTSESLILYFKAEGTMEERAVPKITQALEGMDGVTDLEVLIEEGIGSVVLTKATTVQATGVASNLVEAIQGVGFKLQTLSLSFEDFDKADAAAAAVTGEGADVQASE</sequence>
<keyword evidence="2" id="KW-1185">Reference proteome</keyword>
<name>A0A3B5ZXS3_WHEAT</name>
<dbReference type="Gramene" id="TraesCAD_scaffold_067364_01G000200.1">
    <property type="protein sequence ID" value="TraesCAD_scaffold_067364_01G000200.1"/>
    <property type="gene ID" value="TraesCAD_scaffold_067364_01G000200"/>
</dbReference>